<dbReference type="InterPro" id="IPR043128">
    <property type="entry name" value="Rev_trsase/Diguanyl_cyclase"/>
</dbReference>
<sequence>MERMPFGLSNAPARFQKGMDRILADLPFVKVYLDDILVFSPDPETHLEHLRIVFQRLARYNLTLSAEKCAFGMPEVEYLAHVFDGEGMRPAINKVEAITKWPAPQNVVELRSFLGLAGYYREFIPDFSDHARPLQRILTLCKNDDPKLEDTWSDEHEASFYELKAALAILPYLAYPDFDQPFQLCTDASDYAIGGVLEQNGRPVGYYSQALSGSQLNWPVYEKEAYALLKSLLHFEHFILGYPLEVICFSDHRPLSWIKKSCSPK</sequence>
<evidence type="ECO:0000313" key="4">
    <source>
        <dbReference type="EMBL" id="KAF4681045.1"/>
    </source>
</evidence>
<evidence type="ECO:0008006" key="6">
    <source>
        <dbReference type="Google" id="ProtNLM"/>
    </source>
</evidence>
<dbReference type="Pfam" id="PF17919">
    <property type="entry name" value="RT_RNaseH_2"/>
    <property type="match status" value="1"/>
</dbReference>
<dbReference type="PANTHER" id="PTHR37984:SF5">
    <property type="entry name" value="PROTEIN NYNRIN-LIKE"/>
    <property type="match status" value="1"/>
</dbReference>
<evidence type="ECO:0000259" key="2">
    <source>
        <dbReference type="Pfam" id="PF00078"/>
    </source>
</evidence>
<evidence type="ECO:0000259" key="3">
    <source>
        <dbReference type="Pfam" id="PF17919"/>
    </source>
</evidence>
<dbReference type="EMBL" id="JABANP010000548">
    <property type="protein sequence ID" value="KAF4681045.1"/>
    <property type="molecule type" value="Genomic_DNA"/>
</dbReference>
<dbReference type="Gene3D" id="3.30.70.270">
    <property type="match status" value="2"/>
</dbReference>
<dbReference type="OrthoDB" id="2013610at2759"/>
<reference evidence="4 5" key="1">
    <citation type="submission" date="2020-04" db="EMBL/GenBank/DDBJ databases">
        <title>Perkinsus olseni comparative genomics.</title>
        <authorList>
            <person name="Bogema D.R."/>
        </authorList>
    </citation>
    <scope>NUCLEOTIDE SEQUENCE [LARGE SCALE GENOMIC DNA]</scope>
    <source>
        <strain evidence="4">00978-12</strain>
    </source>
</reference>
<gene>
    <name evidence="4" type="ORF">FOZ60_012624</name>
</gene>
<dbReference type="AlphaFoldDB" id="A0A7J6NB13"/>
<dbReference type="PANTHER" id="PTHR37984">
    <property type="entry name" value="PROTEIN CBG26694"/>
    <property type="match status" value="1"/>
</dbReference>
<dbReference type="Proteomes" id="UP000541610">
    <property type="component" value="Unassembled WGS sequence"/>
</dbReference>
<keyword evidence="1" id="KW-0511">Multifunctional enzyme</keyword>
<evidence type="ECO:0000256" key="1">
    <source>
        <dbReference type="ARBA" id="ARBA00023268"/>
    </source>
</evidence>
<proteinExistence type="predicted"/>
<feature type="domain" description="Reverse transcriptase/retrotransposon-derived protein RNase H-like" evidence="3">
    <location>
        <begin position="152"/>
        <end position="246"/>
    </location>
</feature>
<evidence type="ECO:0000313" key="5">
    <source>
        <dbReference type="Proteomes" id="UP000541610"/>
    </source>
</evidence>
<organism evidence="4 5">
    <name type="scientific">Perkinsus olseni</name>
    <name type="common">Perkinsus atlanticus</name>
    <dbReference type="NCBI Taxonomy" id="32597"/>
    <lineage>
        <taxon>Eukaryota</taxon>
        <taxon>Sar</taxon>
        <taxon>Alveolata</taxon>
        <taxon>Perkinsozoa</taxon>
        <taxon>Perkinsea</taxon>
        <taxon>Perkinsida</taxon>
        <taxon>Perkinsidae</taxon>
        <taxon>Perkinsus</taxon>
    </lineage>
</organism>
<dbReference type="InterPro" id="IPR050951">
    <property type="entry name" value="Retrovirus_Pol_polyprotein"/>
</dbReference>
<feature type="non-terminal residue" evidence="4">
    <location>
        <position position="265"/>
    </location>
</feature>
<accession>A0A7J6NB13</accession>
<dbReference type="CDD" id="cd01647">
    <property type="entry name" value="RT_LTR"/>
    <property type="match status" value="1"/>
</dbReference>
<dbReference type="FunFam" id="3.30.70.270:FF:000003">
    <property type="entry name" value="Transposon Ty3-G Gag-Pol polyprotein"/>
    <property type="match status" value="1"/>
</dbReference>
<comment type="caution">
    <text evidence="4">The sequence shown here is derived from an EMBL/GenBank/DDBJ whole genome shotgun (WGS) entry which is preliminary data.</text>
</comment>
<dbReference type="SUPFAM" id="SSF56672">
    <property type="entry name" value="DNA/RNA polymerases"/>
    <property type="match status" value="1"/>
</dbReference>
<dbReference type="FunFam" id="3.30.70.270:FF:000020">
    <property type="entry name" value="Transposon Tf2-6 polyprotein-like Protein"/>
    <property type="match status" value="1"/>
</dbReference>
<dbReference type="GO" id="GO:0003824">
    <property type="term" value="F:catalytic activity"/>
    <property type="evidence" value="ECO:0007669"/>
    <property type="project" value="UniProtKB-KW"/>
</dbReference>
<protein>
    <recommendedName>
        <fullName evidence="6">Reverse transcriptase domain-containing protein</fullName>
    </recommendedName>
</protein>
<dbReference type="InterPro" id="IPR000477">
    <property type="entry name" value="RT_dom"/>
</dbReference>
<feature type="domain" description="Reverse transcriptase" evidence="2">
    <location>
        <begin position="2"/>
        <end position="81"/>
    </location>
</feature>
<dbReference type="CDD" id="cd09274">
    <property type="entry name" value="RNase_HI_RT_Ty3"/>
    <property type="match status" value="1"/>
</dbReference>
<dbReference type="InterPro" id="IPR043502">
    <property type="entry name" value="DNA/RNA_pol_sf"/>
</dbReference>
<name>A0A7J6NB13_PEROL</name>
<dbReference type="InterPro" id="IPR041577">
    <property type="entry name" value="RT_RNaseH_2"/>
</dbReference>
<dbReference type="Pfam" id="PF00078">
    <property type="entry name" value="RVT_1"/>
    <property type="match status" value="1"/>
</dbReference>